<keyword evidence="5" id="KW-1003">Cell membrane</keyword>
<evidence type="ECO:0000256" key="11">
    <source>
        <dbReference type="ARBA" id="ARBA00023136"/>
    </source>
</evidence>
<keyword evidence="17" id="KW-1185">Reference proteome</keyword>
<feature type="transmembrane region" description="Helical" evidence="14">
    <location>
        <begin position="307"/>
        <end position="327"/>
    </location>
</feature>
<dbReference type="CDD" id="cd06186">
    <property type="entry name" value="NOX_Duox_like_FAD_NADP"/>
    <property type="match status" value="1"/>
</dbReference>
<evidence type="ECO:0000256" key="9">
    <source>
        <dbReference type="ARBA" id="ARBA00023002"/>
    </source>
</evidence>
<dbReference type="Pfam" id="PF08022">
    <property type="entry name" value="FAD_binding_8"/>
    <property type="match status" value="1"/>
</dbReference>
<keyword evidence="7" id="KW-0249">Electron transport</keyword>
<dbReference type="Pfam" id="PF01794">
    <property type="entry name" value="Ferric_reduct"/>
    <property type="match status" value="1"/>
</dbReference>
<keyword evidence="6 14" id="KW-0812">Transmembrane</keyword>
<feature type="transmembrane region" description="Helical" evidence="14">
    <location>
        <begin position="164"/>
        <end position="185"/>
    </location>
</feature>
<feature type="domain" description="FAD-binding FR-type" evidence="15">
    <location>
        <begin position="336"/>
        <end position="461"/>
    </location>
</feature>
<dbReference type="SUPFAM" id="SSF63380">
    <property type="entry name" value="Riboflavin synthase domain-like"/>
    <property type="match status" value="1"/>
</dbReference>
<evidence type="ECO:0000256" key="14">
    <source>
        <dbReference type="SAM" id="Phobius"/>
    </source>
</evidence>
<comment type="catalytic activity">
    <reaction evidence="12">
        <text>2 a Fe(II)-siderophore + NADP(+) + H(+) = 2 a Fe(III)-siderophore + NADPH</text>
        <dbReference type="Rhea" id="RHEA:28795"/>
        <dbReference type="Rhea" id="RHEA-COMP:11342"/>
        <dbReference type="Rhea" id="RHEA-COMP:11344"/>
        <dbReference type="ChEBI" id="CHEBI:15378"/>
        <dbReference type="ChEBI" id="CHEBI:29033"/>
        <dbReference type="ChEBI" id="CHEBI:29034"/>
        <dbReference type="ChEBI" id="CHEBI:57783"/>
        <dbReference type="ChEBI" id="CHEBI:58349"/>
        <dbReference type="EC" id="1.16.1.9"/>
    </reaction>
</comment>
<feature type="transmembrane region" description="Helical" evidence="14">
    <location>
        <begin position="280"/>
        <end position="301"/>
    </location>
</feature>
<feature type="transmembrane region" description="Helical" evidence="14">
    <location>
        <begin position="55"/>
        <end position="74"/>
    </location>
</feature>
<evidence type="ECO:0000256" key="2">
    <source>
        <dbReference type="ARBA" id="ARBA00006278"/>
    </source>
</evidence>
<dbReference type="Gene3D" id="3.40.50.80">
    <property type="entry name" value="Nucleotide-binding domain of ferredoxin-NADP reductase (FNR) module"/>
    <property type="match status" value="1"/>
</dbReference>
<dbReference type="EMBL" id="JBBWUH010000012">
    <property type="protein sequence ID" value="KAK8153757.1"/>
    <property type="molecule type" value="Genomic_DNA"/>
</dbReference>
<feature type="transmembrane region" description="Helical" evidence="14">
    <location>
        <begin position="206"/>
        <end position="227"/>
    </location>
</feature>
<feature type="transmembrane region" description="Helical" evidence="14">
    <location>
        <begin position="469"/>
        <end position="487"/>
    </location>
</feature>
<dbReference type="Proteomes" id="UP001456524">
    <property type="component" value="Unassembled WGS sequence"/>
</dbReference>
<dbReference type="Pfam" id="PF08030">
    <property type="entry name" value="NAD_binding_6"/>
    <property type="match status" value="1"/>
</dbReference>
<keyword evidence="11 14" id="KW-0472">Membrane</keyword>
<feature type="region of interest" description="Disordered" evidence="13">
    <location>
        <begin position="390"/>
        <end position="410"/>
    </location>
</feature>
<evidence type="ECO:0000256" key="7">
    <source>
        <dbReference type="ARBA" id="ARBA00022982"/>
    </source>
</evidence>
<proteinExistence type="inferred from homology"/>
<dbReference type="PANTHER" id="PTHR32361">
    <property type="entry name" value="FERRIC/CUPRIC REDUCTASE TRANSMEMBRANE COMPONENT"/>
    <property type="match status" value="1"/>
</dbReference>
<dbReference type="InterPro" id="IPR013121">
    <property type="entry name" value="Fe_red_NAD-bd_6"/>
</dbReference>
<dbReference type="SUPFAM" id="SSF52343">
    <property type="entry name" value="Ferredoxin reductase-like, C-terminal NADP-linked domain"/>
    <property type="match status" value="1"/>
</dbReference>
<evidence type="ECO:0000256" key="6">
    <source>
        <dbReference type="ARBA" id="ARBA00022692"/>
    </source>
</evidence>
<evidence type="ECO:0000256" key="13">
    <source>
        <dbReference type="SAM" id="MobiDB-lite"/>
    </source>
</evidence>
<evidence type="ECO:0000256" key="12">
    <source>
        <dbReference type="ARBA" id="ARBA00048483"/>
    </source>
</evidence>
<feature type="compositionally biased region" description="Basic and acidic residues" evidence="13">
    <location>
        <begin position="401"/>
        <end position="410"/>
    </location>
</feature>
<keyword evidence="8 14" id="KW-1133">Transmembrane helix</keyword>
<keyword evidence="4" id="KW-0813">Transport</keyword>
<dbReference type="InterPro" id="IPR017927">
    <property type="entry name" value="FAD-bd_FR_type"/>
</dbReference>
<evidence type="ECO:0000256" key="4">
    <source>
        <dbReference type="ARBA" id="ARBA00022448"/>
    </source>
</evidence>
<name>A0ABR1XGZ1_9PEZI</name>
<organism evidence="16 17">
    <name type="scientific">Phyllosticta citrichinensis</name>
    <dbReference type="NCBI Taxonomy" id="1130410"/>
    <lineage>
        <taxon>Eukaryota</taxon>
        <taxon>Fungi</taxon>
        <taxon>Dikarya</taxon>
        <taxon>Ascomycota</taxon>
        <taxon>Pezizomycotina</taxon>
        <taxon>Dothideomycetes</taxon>
        <taxon>Dothideomycetes incertae sedis</taxon>
        <taxon>Botryosphaeriales</taxon>
        <taxon>Phyllostictaceae</taxon>
        <taxon>Phyllosticta</taxon>
    </lineage>
</organism>
<dbReference type="EC" id="1.16.1.9" evidence="3"/>
<dbReference type="InterPro" id="IPR017938">
    <property type="entry name" value="Riboflavin_synthase-like_b-brl"/>
</dbReference>
<keyword evidence="10" id="KW-0406">Ion transport</keyword>
<evidence type="ECO:0000313" key="16">
    <source>
        <dbReference type="EMBL" id="KAK8153757.1"/>
    </source>
</evidence>
<dbReference type="InterPro" id="IPR013112">
    <property type="entry name" value="FAD-bd_8"/>
</dbReference>
<evidence type="ECO:0000256" key="10">
    <source>
        <dbReference type="ARBA" id="ARBA00023065"/>
    </source>
</evidence>
<comment type="caution">
    <text evidence="16">The sequence shown here is derived from an EMBL/GenBank/DDBJ whole genome shotgun (WGS) entry which is preliminary data.</text>
</comment>
<dbReference type="InterPro" id="IPR051410">
    <property type="entry name" value="Ferric/Cupric_Reductase"/>
</dbReference>
<feature type="transmembrane region" description="Helical" evidence="14">
    <location>
        <begin position="129"/>
        <end position="148"/>
    </location>
</feature>
<dbReference type="PANTHER" id="PTHR32361:SF23">
    <property type="entry name" value="FERRIC-CHELATE REDUCTASE"/>
    <property type="match status" value="1"/>
</dbReference>
<dbReference type="SFLD" id="SFLDG01168">
    <property type="entry name" value="Ferric_reductase_subgroup_(FRE"/>
    <property type="match status" value="1"/>
</dbReference>
<comment type="subcellular location">
    <subcellularLocation>
        <location evidence="1">Cell membrane</location>
        <topology evidence="1">Multi-pass membrane protein</topology>
    </subcellularLocation>
</comment>
<comment type="similarity">
    <text evidence="2">Belongs to the ferric reductase (FRE) family.</text>
</comment>
<sequence>MDMDMGCDPSVWLLPIEDLRCIKALECCRAFYAATNESQAAVPWASQFKYGHWTVWYWITILGLMTAWHLWNAITDRLSSRPASSTASSTSSGATKVGTLDRIKAVGRFCSYRCLSKHERYSCITLPDAGMFVFLAATVVFLLVIVFAEKPYYRLHYGFGSPPLAIRCGLIAFGLLPITVALAGKANFVTLLTGISHERLNVVHQWVGWMMFVVSCTHAFPFFVASYRDVGGNGGYQRVKLEFYRDAMGVSEYSGTPPFGMLFGLCILSIRQVRERFYEAFYIGHILMSISFVGMLFWHSYQMRDSWAYLWATLAVWLASWLTRLFFFHRATNLRSDWFEGAPATVKLLPAHLVRVEVQQPPNFAFKPAQHCFLRFHHLAPFDHHPFTIASSPPPSPPQPRGEHDSEKGPADAPLVFLVKVRDGFTRRLAARCEMSAVDHDAPVLHTSVCLDGPYGGFPYPRLENRYDALLLVAGGSGISACLPWLLHMAALPRQQARLTRVTLIWVFRDPQSFDWAAAELAQAVRSAAGGVVAVSVRLHITGGDGGFLSEHSAQAGKEKEKDKEIRVDAVPDPLYERMKAVGDVFTGRPQPSDDVKTAAAPPPGKQTAEPQRQKEK</sequence>
<evidence type="ECO:0000313" key="17">
    <source>
        <dbReference type="Proteomes" id="UP001456524"/>
    </source>
</evidence>
<evidence type="ECO:0000256" key="8">
    <source>
        <dbReference type="ARBA" id="ARBA00022989"/>
    </source>
</evidence>
<reference evidence="16 17" key="1">
    <citation type="journal article" date="2022" name="G3 (Bethesda)">
        <title>Enemy or ally: a genomic approach to elucidate the lifestyle of Phyllosticta citrichinaensis.</title>
        <authorList>
            <person name="Buijs V.A."/>
            <person name="Groenewald J.Z."/>
            <person name="Haridas S."/>
            <person name="LaButti K.M."/>
            <person name="Lipzen A."/>
            <person name="Martin F.M."/>
            <person name="Barry K."/>
            <person name="Grigoriev I.V."/>
            <person name="Crous P.W."/>
            <person name="Seidl M.F."/>
        </authorList>
    </citation>
    <scope>NUCLEOTIDE SEQUENCE [LARGE SCALE GENOMIC DNA]</scope>
    <source>
        <strain evidence="16 17">CBS 129764</strain>
    </source>
</reference>
<accession>A0ABR1XGZ1</accession>
<dbReference type="PROSITE" id="PS51384">
    <property type="entry name" value="FAD_FR"/>
    <property type="match status" value="1"/>
</dbReference>
<gene>
    <name evidence="16" type="ORF">IWX90DRAFT_490412</name>
</gene>
<dbReference type="SFLD" id="SFLDS00052">
    <property type="entry name" value="Ferric_Reductase_Domain"/>
    <property type="match status" value="1"/>
</dbReference>
<feature type="transmembrane region" description="Helical" evidence="14">
    <location>
        <begin position="247"/>
        <end position="268"/>
    </location>
</feature>
<feature type="region of interest" description="Disordered" evidence="13">
    <location>
        <begin position="581"/>
        <end position="617"/>
    </location>
</feature>
<evidence type="ECO:0000256" key="3">
    <source>
        <dbReference type="ARBA" id="ARBA00012668"/>
    </source>
</evidence>
<evidence type="ECO:0000256" key="5">
    <source>
        <dbReference type="ARBA" id="ARBA00022475"/>
    </source>
</evidence>
<evidence type="ECO:0000256" key="1">
    <source>
        <dbReference type="ARBA" id="ARBA00004651"/>
    </source>
</evidence>
<keyword evidence="9" id="KW-0560">Oxidoreductase</keyword>
<protein>
    <recommendedName>
        <fullName evidence="3">ferric-chelate reductase (NADPH)</fullName>
        <ecNumber evidence="3">1.16.1.9</ecNumber>
    </recommendedName>
</protein>
<dbReference type="InterPro" id="IPR013130">
    <property type="entry name" value="Fe3_Rdtase_TM_dom"/>
</dbReference>
<evidence type="ECO:0000259" key="15">
    <source>
        <dbReference type="PROSITE" id="PS51384"/>
    </source>
</evidence>
<dbReference type="InterPro" id="IPR039261">
    <property type="entry name" value="FNR_nucleotide-bd"/>
</dbReference>